<gene>
    <name evidence="1" type="ORF">SDC9_46829</name>
</gene>
<name>A0A644WA33_9ZZZZ</name>
<evidence type="ECO:0000313" key="1">
    <source>
        <dbReference type="EMBL" id="MPM00602.1"/>
    </source>
</evidence>
<comment type="caution">
    <text evidence="1">The sequence shown here is derived from an EMBL/GenBank/DDBJ whole genome shotgun (WGS) entry which is preliminary data.</text>
</comment>
<dbReference type="EMBL" id="VSSQ01000739">
    <property type="protein sequence ID" value="MPM00602.1"/>
    <property type="molecule type" value="Genomic_DNA"/>
</dbReference>
<dbReference type="AlphaFoldDB" id="A0A644WA33"/>
<accession>A0A644WA33</accession>
<organism evidence="1">
    <name type="scientific">bioreactor metagenome</name>
    <dbReference type="NCBI Taxonomy" id="1076179"/>
    <lineage>
        <taxon>unclassified sequences</taxon>
        <taxon>metagenomes</taxon>
        <taxon>ecological metagenomes</taxon>
    </lineage>
</organism>
<sequence>MSKLKDKGYTKEQISQIMFLKQRNEYNNKIHTGDKVQLDKESIVGDPNWKRKDALYRVWCLEHFDVEMTAEVYKESRPDLWQLVEDDSEPKWLFHASELIVIKEYPA</sequence>
<reference evidence="1" key="1">
    <citation type="submission" date="2019-08" db="EMBL/GenBank/DDBJ databases">
        <authorList>
            <person name="Kucharzyk K."/>
            <person name="Murdoch R.W."/>
            <person name="Higgins S."/>
            <person name="Loffler F."/>
        </authorList>
    </citation>
    <scope>NUCLEOTIDE SEQUENCE</scope>
</reference>
<proteinExistence type="predicted"/>
<protein>
    <submittedName>
        <fullName evidence="1">Uncharacterized protein</fullName>
    </submittedName>
</protein>